<evidence type="ECO:0000256" key="1">
    <source>
        <dbReference type="SAM" id="MobiDB-lite"/>
    </source>
</evidence>
<feature type="region of interest" description="Disordered" evidence="1">
    <location>
        <begin position="1"/>
        <end position="29"/>
    </location>
</feature>
<evidence type="ECO:0000313" key="4">
    <source>
        <dbReference type="Proteomes" id="UP001295794"/>
    </source>
</evidence>
<dbReference type="Proteomes" id="UP001295794">
    <property type="component" value="Unassembled WGS sequence"/>
</dbReference>
<comment type="caution">
    <text evidence="3">The sequence shown here is derived from an EMBL/GenBank/DDBJ whole genome shotgun (WGS) entry which is preliminary data.</text>
</comment>
<name>A0AAD2H0I9_9AGAR</name>
<accession>A0AAD2H0I9</accession>
<feature type="compositionally biased region" description="Basic residues" evidence="1">
    <location>
        <begin position="1"/>
        <end position="11"/>
    </location>
</feature>
<reference evidence="3" key="1">
    <citation type="submission" date="2023-11" db="EMBL/GenBank/DDBJ databases">
        <authorList>
            <person name="De Vega J J."/>
            <person name="De Vega J J."/>
        </authorList>
    </citation>
    <scope>NUCLEOTIDE SEQUENCE</scope>
</reference>
<keyword evidence="2" id="KW-0472">Membrane</keyword>
<keyword evidence="4" id="KW-1185">Reference proteome</keyword>
<dbReference type="AlphaFoldDB" id="A0AAD2H0I9"/>
<feature type="compositionally biased region" description="Basic residues" evidence="1">
    <location>
        <begin position="197"/>
        <end position="206"/>
    </location>
</feature>
<feature type="compositionally biased region" description="Basic and acidic residues" evidence="1">
    <location>
        <begin position="15"/>
        <end position="24"/>
    </location>
</feature>
<sequence length="297" mass="33865">MARIKHRRHSGGTRSYEHILRDDPPSSQTYQDAKRLKIYTEIHLPSYNAMESQFLSASTPSQRLDFAYELVDLMHLLSDHPDEDIGREWRERAEQLEAIIEDTESAFHGGGGPSHDAGVAKKQKSSKKRNKGKNKKTQGEPTSPPIGHKPDDTLPDRLADDHDHKNNHDHDHERDLKHDRDPDPDHDHDHDHETHAHTHAYTHTHTHTNTQTHTRTPSHDDDSHDQSGAPPEPRERTWGEYVGASILFVVLVVLSLASFYCLVWFGKSLGPSPFEWDNPHPGLSSLLLDRLDDLRSL</sequence>
<keyword evidence="2" id="KW-0812">Transmembrane</keyword>
<protein>
    <submittedName>
        <fullName evidence="3">Uncharacterized protein</fullName>
    </submittedName>
</protein>
<evidence type="ECO:0000313" key="3">
    <source>
        <dbReference type="EMBL" id="CAK5265895.1"/>
    </source>
</evidence>
<proteinExistence type="predicted"/>
<gene>
    <name evidence="3" type="ORF">MYCIT1_LOCUS7257</name>
</gene>
<dbReference type="EMBL" id="CAVNYO010000103">
    <property type="protein sequence ID" value="CAK5265895.1"/>
    <property type="molecule type" value="Genomic_DNA"/>
</dbReference>
<evidence type="ECO:0000256" key="2">
    <source>
        <dbReference type="SAM" id="Phobius"/>
    </source>
</evidence>
<feature type="compositionally biased region" description="Basic residues" evidence="1">
    <location>
        <begin position="121"/>
        <end position="136"/>
    </location>
</feature>
<feature type="transmembrane region" description="Helical" evidence="2">
    <location>
        <begin position="241"/>
        <end position="265"/>
    </location>
</feature>
<feature type="region of interest" description="Disordered" evidence="1">
    <location>
        <begin position="104"/>
        <end position="236"/>
    </location>
</feature>
<keyword evidence="2" id="KW-1133">Transmembrane helix</keyword>
<feature type="compositionally biased region" description="Basic and acidic residues" evidence="1">
    <location>
        <begin position="148"/>
        <end position="196"/>
    </location>
</feature>
<organism evidence="3 4">
    <name type="scientific">Mycena citricolor</name>
    <dbReference type="NCBI Taxonomy" id="2018698"/>
    <lineage>
        <taxon>Eukaryota</taxon>
        <taxon>Fungi</taxon>
        <taxon>Dikarya</taxon>
        <taxon>Basidiomycota</taxon>
        <taxon>Agaricomycotina</taxon>
        <taxon>Agaricomycetes</taxon>
        <taxon>Agaricomycetidae</taxon>
        <taxon>Agaricales</taxon>
        <taxon>Marasmiineae</taxon>
        <taxon>Mycenaceae</taxon>
        <taxon>Mycena</taxon>
    </lineage>
</organism>